<protein>
    <submittedName>
        <fullName evidence="2">Isochorismatase</fullName>
    </submittedName>
</protein>
<accession>A0A173LLX1</accession>
<dbReference type="Proteomes" id="UP000186104">
    <property type="component" value="Chromosome"/>
</dbReference>
<reference evidence="2 3" key="1">
    <citation type="submission" date="2016-06" db="EMBL/GenBank/DDBJ databases">
        <title>Complete genome sequence of a saline-alkali tolerant type strain Dietzia timorensis ID05-A0528T.</title>
        <authorList>
            <person name="Wu X."/>
        </authorList>
    </citation>
    <scope>NUCLEOTIDE SEQUENCE [LARGE SCALE GENOMIC DNA]</scope>
    <source>
        <strain evidence="2 3">ID05-A0528</strain>
    </source>
</reference>
<dbReference type="PROSITE" id="PS50075">
    <property type="entry name" value="CARRIER"/>
    <property type="match status" value="1"/>
</dbReference>
<dbReference type="KEGG" id="dtm:BJL86_1509"/>
<dbReference type="InterPro" id="IPR009081">
    <property type="entry name" value="PP-bd_ACP"/>
</dbReference>
<evidence type="ECO:0000259" key="1">
    <source>
        <dbReference type="PROSITE" id="PS50075"/>
    </source>
</evidence>
<dbReference type="SUPFAM" id="SSF47336">
    <property type="entry name" value="ACP-like"/>
    <property type="match status" value="1"/>
</dbReference>
<evidence type="ECO:0000313" key="2">
    <source>
        <dbReference type="EMBL" id="ANI92287.1"/>
    </source>
</evidence>
<name>A0A173LLX1_9ACTN</name>
<dbReference type="Pfam" id="PF00550">
    <property type="entry name" value="PP-binding"/>
    <property type="match status" value="1"/>
</dbReference>
<dbReference type="InterPro" id="IPR036736">
    <property type="entry name" value="ACP-like_sf"/>
</dbReference>
<keyword evidence="3" id="KW-1185">Reference proteome</keyword>
<dbReference type="RefSeq" id="WP_197487638.1">
    <property type="nucleotide sequence ID" value="NZ_CP015961.1"/>
</dbReference>
<sequence>MALSEQRIIDDVAQILEVDADTISRETALADAGLDSLRMVMLVENWRSEGNEVDFQELISLPTLGQWIDALGAA</sequence>
<dbReference type="STRING" id="499555.BJL86_1509"/>
<dbReference type="EMBL" id="CP015961">
    <property type="protein sequence ID" value="ANI92287.1"/>
    <property type="molecule type" value="Genomic_DNA"/>
</dbReference>
<proteinExistence type="predicted"/>
<dbReference type="AlphaFoldDB" id="A0A173LLX1"/>
<organism evidence="2 3">
    <name type="scientific">Dietzia timorensis</name>
    <dbReference type="NCBI Taxonomy" id="499555"/>
    <lineage>
        <taxon>Bacteria</taxon>
        <taxon>Bacillati</taxon>
        <taxon>Actinomycetota</taxon>
        <taxon>Actinomycetes</taxon>
        <taxon>Mycobacteriales</taxon>
        <taxon>Dietziaceae</taxon>
        <taxon>Dietzia</taxon>
    </lineage>
</organism>
<evidence type="ECO:0000313" key="3">
    <source>
        <dbReference type="Proteomes" id="UP000186104"/>
    </source>
</evidence>
<feature type="domain" description="Carrier" evidence="1">
    <location>
        <begin position="1"/>
        <end position="74"/>
    </location>
</feature>
<gene>
    <name evidence="2" type="ORF">BJL86_1509</name>
</gene>
<dbReference type="Gene3D" id="1.10.1200.10">
    <property type="entry name" value="ACP-like"/>
    <property type="match status" value="1"/>
</dbReference>